<dbReference type="Pfam" id="PF00550">
    <property type="entry name" value="PP-binding"/>
    <property type="match status" value="1"/>
</dbReference>
<dbReference type="InterPro" id="IPR036736">
    <property type="entry name" value="ACP-like_sf"/>
</dbReference>
<dbReference type="Proteomes" id="UP001499990">
    <property type="component" value="Unassembled WGS sequence"/>
</dbReference>
<feature type="domain" description="Carrier" evidence="1">
    <location>
        <begin position="6"/>
        <end position="80"/>
    </location>
</feature>
<dbReference type="PROSITE" id="PS50075">
    <property type="entry name" value="CARRIER"/>
    <property type="match status" value="1"/>
</dbReference>
<proteinExistence type="predicted"/>
<name>A0ABP6SLJ9_9ACTN</name>
<dbReference type="EMBL" id="BAAAYL010000001">
    <property type="protein sequence ID" value="GAA3379459.1"/>
    <property type="molecule type" value="Genomic_DNA"/>
</dbReference>
<reference evidence="3" key="1">
    <citation type="journal article" date="2019" name="Int. J. Syst. Evol. Microbiol.">
        <title>The Global Catalogue of Microorganisms (GCM) 10K type strain sequencing project: providing services to taxonomists for standard genome sequencing and annotation.</title>
        <authorList>
            <consortium name="The Broad Institute Genomics Platform"/>
            <consortium name="The Broad Institute Genome Sequencing Center for Infectious Disease"/>
            <person name="Wu L."/>
            <person name="Ma J."/>
        </authorList>
    </citation>
    <scope>NUCLEOTIDE SEQUENCE [LARGE SCALE GENOMIC DNA]</scope>
    <source>
        <strain evidence="3">JCM 9651</strain>
    </source>
</reference>
<accession>A0ABP6SLJ9</accession>
<dbReference type="InterPro" id="IPR009081">
    <property type="entry name" value="PP-bd_ACP"/>
</dbReference>
<protein>
    <recommendedName>
        <fullName evidence="1">Carrier domain-containing protein</fullName>
    </recommendedName>
</protein>
<dbReference type="Gene3D" id="1.10.1200.10">
    <property type="entry name" value="ACP-like"/>
    <property type="match status" value="1"/>
</dbReference>
<gene>
    <name evidence="2" type="ORF">GCM10020367_63080</name>
</gene>
<dbReference type="Gene3D" id="3.40.50.1820">
    <property type="entry name" value="alpha/beta hydrolase"/>
    <property type="match status" value="1"/>
</dbReference>
<dbReference type="Pfam" id="PF00975">
    <property type="entry name" value="Thioesterase"/>
    <property type="match status" value="1"/>
</dbReference>
<dbReference type="RefSeq" id="WP_345044029.1">
    <property type="nucleotide sequence ID" value="NZ_BAAAYL010000001.1"/>
</dbReference>
<dbReference type="InterPro" id="IPR029058">
    <property type="entry name" value="AB_hydrolase_fold"/>
</dbReference>
<comment type="caution">
    <text evidence="2">The sequence shown here is derived from an EMBL/GenBank/DDBJ whole genome shotgun (WGS) entry which is preliminary data.</text>
</comment>
<sequence>MSQDLNPVDSYEHSVLEAWRSVITGTIRRDSNFFAEGGSSVGAARVTARLRGALSQNYPLSLLAQYPVFADFVQMIRKNSSESLPALRVRAGLGQAGAASHKSAWIHAGGGEIMFLRGIAESLPEIDFLGIRDVDWDRPADRIVPLAISEQAASYHDVIVAHGDYPHVAGYSSGSILAYEVAALRQAAGLSVVPPLLIDPPMLDRVRTQPSYEEVLAEFVGVSEEAASDPARHAVEWSEALARRSPVGALPEQGYEEWLAHMCRISAKSLWALRRYEPTHSSLRVHLVLSSTRPDLETSLSDWSGLCGGPLVVHMIDASHHDIISHPELPRIIEDWISSN</sequence>
<dbReference type="SUPFAM" id="SSF53474">
    <property type="entry name" value="alpha/beta-Hydrolases"/>
    <property type="match status" value="1"/>
</dbReference>
<dbReference type="InterPro" id="IPR001031">
    <property type="entry name" value="Thioesterase"/>
</dbReference>
<organism evidence="2 3">
    <name type="scientific">Streptomyces sannanensis</name>
    <dbReference type="NCBI Taxonomy" id="285536"/>
    <lineage>
        <taxon>Bacteria</taxon>
        <taxon>Bacillati</taxon>
        <taxon>Actinomycetota</taxon>
        <taxon>Actinomycetes</taxon>
        <taxon>Kitasatosporales</taxon>
        <taxon>Streptomycetaceae</taxon>
        <taxon>Streptomyces</taxon>
    </lineage>
</organism>
<keyword evidence="3" id="KW-1185">Reference proteome</keyword>
<evidence type="ECO:0000313" key="3">
    <source>
        <dbReference type="Proteomes" id="UP001499990"/>
    </source>
</evidence>
<dbReference type="SUPFAM" id="SSF47336">
    <property type="entry name" value="ACP-like"/>
    <property type="match status" value="1"/>
</dbReference>
<evidence type="ECO:0000259" key="1">
    <source>
        <dbReference type="PROSITE" id="PS50075"/>
    </source>
</evidence>
<evidence type="ECO:0000313" key="2">
    <source>
        <dbReference type="EMBL" id="GAA3379459.1"/>
    </source>
</evidence>